<protein>
    <recommendedName>
        <fullName evidence="5">RlpA-like protein double-psi beta-barrel domain-containing protein</fullName>
    </recommendedName>
</protein>
<gene>
    <name evidence="3" type="ORF">O181_018690</name>
</gene>
<evidence type="ECO:0008006" key="5">
    <source>
        <dbReference type="Google" id="ProtNLM"/>
    </source>
</evidence>
<evidence type="ECO:0000256" key="1">
    <source>
        <dbReference type="ARBA" id="ARBA00022729"/>
    </source>
</evidence>
<dbReference type="Gene3D" id="2.40.40.10">
    <property type="entry name" value="RlpA-like domain"/>
    <property type="match status" value="1"/>
</dbReference>
<evidence type="ECO:0000313" key="3">
    <source>
        <dbReference type="EMBL" id="MBW0478975.1"/>
    </source>
</evidence>
<dbReference type="InterPro" id="IPR051477">
    <property type="entry name" value="Expansin_CellWall"/>
</dbReference>
<feature type="compositionally biased region" description="Basic and acidic residues" evidence="2">
    <location>
        <begin position="222"/>
        <end position="239"/>
    </location>
</feature>
<dbReference type="PANTHER" id="PTHR31836:SF28">
    <property type="entry name" value="SRCR DOMAIN-CONTAINING PROTEIN-RELATED"/>
    <property type="match status" value="1"/>
</dbReference>
<comment type="caution">
    <text evidence="3">The sequence shown here is derived from an EMBL/GenBank/DDBJ whole genome shotgun (WGS) entry which is preliminary data.</text>
</comment>
<feature type="compositionally biased region" description="Pro residues" evidence="2">
    <location>
        <begin position="166"/>
        <end position="221"/>
    </location>
</feature>
<reference evidence="3" key="1">
    <citation type="submission" date="2021-03" db="EMBL/GenBank/DDBJ databases">
        <title>Draft genome sequence of rust myrtle Austropuccinia psidii MF-1, a brazilian biotype.</title>
        <authorList>
            <person name="Quecine M.C."/>
            <person name="Pachon D.M.R."/>
            <person name="Bonatelli M.L."/>
            <person name="Correr F.H."/>
            <person name="Franceschini L.M."/>
            <person name="Leite T.F."/>
            <person name="Margarido G.R.A."/>
            <person name="Almeida C.A."/>
            <person name="Ferrarezi J.A."/>
            <person name="Labate C.A."/>
        </authorList>
    </citation>
    <scope>NUCLEOTIDE SEQUENCE</scope>
    <source>
        <strain evidence="3">MF-1</strain>
    </source>
</reference>
<dbReference type="AlphaFoldDB" id="A0A9Q3GUA3"/>
<dbReference type="CDD" id="cd22191">
    <property type="entry name" value="DPBB_RlpA_EXP_N-like"/>
    <property type="match status" value="1"/>
</dbReference>
<accession>A0A9Q3GUA3</accession>
<evidence type="ECO:0000256" key="2">
    <source>
        <dbReference type="SAM" id="MobiDB-lite"/>
    </source>
</evidence>
<keyword evidence="1" id="KW-0732">Signal</keyword>
<sequence>MNPVQIKSTLSSISMLSKYLLQFKSHHHHHHHHLHSKRQDLNFIKTKTPSLNHHHSLQKRSSNSFHGKATFFDPGLGACGWTNSKDDFIVALNQAQYTQEKWCGKKISITFGRKTHTAQITDECPGCPFGGLDMSPALFKIFADEDVGVFYMNWKLAEGDDSQTKPDPPPPSPKPKIDPPPIIQPDPPKLPSKPDPPKLPSKPEPPKLPSKPEPPKLPSKPEPPKLDDLDIKPDLPKVDVDIDYKQTEKIIDPPPSYSKKKSNDIPQFKITSSNLPETKPTSNQPSVITGISTSSFNSNSNSPIQATSITSFTNQAQSSNGNLDAINQLVIAYGSLTAASAGHVFDDQST</sequence>
<dbReference type="OrthoDB" id="623670at2759"/>
<keyword evidence="4" id="KW-1185">Reference proteome</keyword>
<dbReference type="EMBL" id="AVOT02005404">
    <property type="protein sequence ID" value="MBW0478975.1"/>
    <property type="molecule type" value="Genomic_DNA"/>
</dbReference>
<dbReference type="SUPFAM" id="SSF50685">
    <property type="entry name" value="Barwin-like endoglucanases"/>
    <property type="match status" value="1"/>
</dbReference>
<name>A0A9Q3GUA3_9BASI</name>
<dbReference type="InterPro" id="IPR036908">
    <property type="entry name" value="RlpA-like_sf"/>
</dbReference>
<evidence type="ECO:0000313" key="4">
    <source>
        <dbReference type="Proteomes" id="UP000765509"/>
    </source>
</evidence>
<feature type="region of interest" description="Disordered" evidence="2">
    <location>
        <begin position="159"/>
        <end position="239"/>
    </location>
</feature>
<dbReference type="PANTHER" id="PTHR31836">
    <property type="match status" value="1"/>
</dbReference>
<organism evidence="3 4">
    <name type="scientific">Austropuccinia psidii MF-1</name>
    <dbReference type="NCBI Taxonomy" id="1389203"/>
    <lineage>
        <taxon>Eukaryota</taxon>
        <taxon>Fungi</taxon>
        <taxon>Dikarya</taxon>
        <taxon>Basidiomycota</taxon>
        <taxon>Pucciniomycotina</taxon>
        <taxon>Pucciniomycetes</taxon>
        <taxon>Pucciniales</taxon>
        <taxon>Sphaerophragmiaceae</taxon>
        <taxon>Austropuccinia</taxon>
    </lineage>
</organism>
<dbReference type="Proteomes" id="UP000765509">
    <property type="component" value="Unassembled WGS sequence"/>
</dbReference>
<proteinExistence type="predicted"/>